<dbReference type="AlphaFoldDB" id="A0A1W0AAA3"/>
<accession>A0A1W0AAA3</accession>
<proteinExistence type="predicted"/>
<comment type="caution">
    <text evidence="1">The sequence shown here is derived from an EMBL/GenBank/DDBJ whole genome shotgun (WGS) entry which is preliminary data.</text>
</comment>
<keyword evidence="2" id="KW-1185">Reference proteome</keyword>
<name>A0A1W0AAA3_9STRA</name>
<dbReference type="OrthoDB" id="155020at2759"/>
<gene>
    <name evidence="1" type="ORF">THRCLA_20195</name>
</gene>
<evidence type="ECO:0000313" key="1">
    <source>
        <dbReference type="EMBL" id="OQS07247.1"/>
    </source>
</evidence>
<evidence type="ECO:0000313" key="2">
    <source>
        <dbReference type="Proteomes" id="UP000243217"/>
    </source>
</evidence>
<organism evidence="1 2">
    <name type="scientific">Thraustotheca clavata</name>
    <dbReference type="NCBI Taxonomy" id="74557"/>
    <lineage>
        <taxon>Eukaryota</taxon>
        <taxon>Sar</taxon>
        <taxon>Stramenopiles</taxon>
        <taxon>Oomycota</taxon>
        <taxon>Saprolegniomycetes</taxon>
        <taxon>Saprolegniales</taxon>
        <taxon>Achlyaceae</taxon>
        <taxon>Thraustotheca</taxon>
    </lineage>
</organism>
<sequence length="99" mass="11060">MGECLVRIGCSFTQRKNIMASCTRKGYCKAGYCSYRVGEYTPKNNVRPEIYNKFAVVPPSTPCVDGCCPGNTCTEDAKMKGLREPGRAYRLEEILLPPR</sequence>
<reference evidence="1 2" key="1">
    <citation type="journal article" date="2014" name="Genome Biol. Evol.">
        <title>The secreted proteins of Achlya hypogyna and Thraustotheca clavata identify the ancestral oomycete secretome and reveal gene acquisitions by horizontal gene transfer.</title>
        <authorList>
            <person name="Misner I."/>
            <person name="Blouin N."/>
            <person name="Leonard G."/>
            <person name="Richards T.A."/>
            <person name="Lane C.E."/>
        </authorList>
    </citation>
    <scope>NUCLEOTIDE SEQUENCE [LARGE SCALE GENOMIC DNA]</scope>
    <source>
        <strain evidence="1 2">ATCC 34112</strain>
    </source>
</reference>
<dbReference type="EMBL" id="JNBS01000260">
    <property type="protein sequence ID" value="OQS07247.1"/>
    <property type="molecule type" value="Genomic_DNA"/>
</dbReference>
<protein>
    <submittedName>
        <fullName evidence="1">Uncharacterized protein</fullName>
    </submittedName>
</protein>
<dbReference type="Proteomes" id="UP000243217">
    <property type="component" value="Unassembled WGS sequence"/>
</dbReference>